<feature type="compositionally biased region" description="Acidic residues" evidence="1">
    <location>
        <begin position="214"/>
        <end position="226"/>
    </location>
</feature>
<protein>
    <submittedName>
        <fullName evidence="3">Predicted integral membrane protein</fullName>
    </submittedName>
</protein>
<reference evidence="3 4" key="1">
    <citation type="submission" date="2015-09" db="EMBL/GenBank/DDBJ databases">
        <authorList>
            <consortium name="Pathogen Informatics"/>
        </authorList>
    </citation>
    <scope>NUCLEOTIDE SEQUENCE [LARGE SCALE GENOMIC DNA]</scope>
    <source>
        <strain evidence="3 4">2789STDY5834970</strain>
    </source>
</reference>
<keyword evidence="2" id="KW-0472">Membrane</keyword>
<feature type="region of interest" description="Disordered" evidence="1">
    <location>
        <begin position="207"/>
        <end position="226"/>
    </location>
</feature>
<evidence type="ECO:0000313" key="3">
    <source>
        <dbReference type="EMBL" id="CUM92620.1"/>
    </source>
</evidence>
<dbReference type="Proteomes" id="UP000095649">
    <property type="component" value="Unassembled WGS sequence"/>
</dbReference>
<feature type="transmembrane region" description="Helical" evidence="2">
    <location>
        <begin position="148"/>
        <end position="168"/>
    </location>
</feature>
<name>A0A173SQX9_9FIRM</name>
<feature type="transmembrane region" description="Helical" evidence="2">
    <location>
        <begin position="174"/>
        <end position="197"/>
    </location>
</feature>
<dbReference type="OrthoDB" id="9814991at2"/>
<evidence type="ECO:0000313" key="4">
    <source>
        <dbReference type="Proteomes" id="UP000095649"/>
    </source>
</evidence>
<dbReference type="AlphaFoldDB" id="A0A173SQX9"/>
<keyword evidence="2" id="KW-1133">Transmembrane helix</keyword>
<evidence type="ECO:0000256" key="1">
    <source>
        <dbReference type="SAM" id="MobiDB-lite"/>
    </source>
</evidence>
<dbReference type="RefSeq" id="WP_055185740.1">
    <property type="nucleotide sequence ID" value="NZ_CYXN01000006.1"/>
</dbReference>
<evidence type="ECO:0000256" key="2">
    <source>
        <dbReference type="SAM" id="Phobius"/>
    </source>
</evidence>
<feature type="transmembrane region" description="Helical" evidence="2">
    <location>
        <begin position="75"/>
        <end position="92"/>
    </location>
</feature>
<feature type="transmembrane region" description="Helical" evidence="2">
    <location>
        <begin position="104"/>
        <end position="128"/>
    </location>
</feature>
<feature type="transmembrane region" description="Helical" evidence="2">
    <location>
        <begin position="20"/>
        <end position="45"/>
    </location>
</feature>
<sequence length="226" mass="24270">MKKTNIDSPFYRTMGKIGDLLFANLLWLVCCLPIVTAGASTLGLFTVVNKMAAKEDYTVHTDFFKAFKRDFKQSTALWLVLLLAGFAALTGLRTATAQDTPSTGILAAASFLLLVLAGCCGSWGFALLARFTYPGVLPVLADSGRMTLANLLPTVGNLAFLAWFPLLAKAAPAWFVYLLPLWLLIGGAGSALGMASLMRPAFAQLEKAGRKEEGPEEEPDTEDSVQ</sequence>
<gene>
    <name evidence="3" type="ORF">ERS852582_01165</name>
</gene>
<organism evidence="3 4">
    <name type="scientific">Faecalibacterium prausnitzii</name>
    <dbReference type="NCBI Taxonomy" id="853"/>
    <lineage>
        <taxon>Bacteria</taxon>
        <taxon>Bacillati</taxon>
        <taxon>Bacillota</taxon>
        <taxon>Clostridia</taxon>
        <taxon>Eubacteriales</taxon>
        <taxon>Oscillospiraceae</taxon>
        <taxon>Faecalibacterium</taxon>
    </lineage>
</organism>
<proteinExistence type="predicted"/>
<dbReference type="Pfam" id="PF04854">
    <property type="entry name" value="DUF624"/>
    <property type="match status" value="1"/>
</dbReference>
<accession>A0A173SQX9</accession>
<dbReference type="EMBL" id="CYXN01000006">
    <property type="protein sequence ID" value="CUM92620.1"/>
    <property type="molecule type" value="Genomic_DNA"/>
</dbReference>
<keyword evidence="2" id="KW-0812">Transmembrane</keyword>
<dbReference type="InterPro" id="IPR006938">
    <property type="entry name" value="DUF624"/>
</dbReference>